<dbReference type="RefSeq" id="WP_145246881.1">
    <property type="nucleotide sequence ID" value="NZ_CP036278.1"/>
</dbReference>
<evidence type="ECO:0000313" key="3">
    <source>
        <dbReference type="Proteomes" id="UP000315750"/>
    </source>
</evidence>
<evidence type="ECO:0000256" key="1">
    <source>
        <dbReference type="SAM" id="SignalP"/>
    </source>
</evidence>
<organism evidence="2 3">
    <name type="scientific">Aeoliella mucimassa</name>
    <dbReference type="NCBI Taxonomy" id="2527972"/>
    <lineage>
        <taxon>Bacteria</taxon>
        <taxon>Pseudomonadati</taxon>
        <taxon>Planctomycetota</taxon>
        <taxon>Planctomycetia</taxon>
        <taxon>Pirellulales</taxon>
        <taxon>Lacipirellulaceae</taxon>
        <taxon>Aeoliella</taxon>
    </lineage>
</organism>
<proteinExistence type="predicted"/>
<gene>
    <name evidence="2" type="ORF">Pan181_23290</name>
</gene>
<protein>
    <recommendedName>
        <fullName evidence="4">PEP-CTERM protein-sorting domain-containing protein</fullName>
    </recommendedName>
</protein>
<evidence type="ECO:0008006" key="4">
    <source>
        <dbReference type="Google" id="ProtNLM"/>
    </source>
</evidence>
<dbReference type="AlphaFoldDB" id="A0A518AN21"/>
<feature type="signal peptide" evidence="1">
    <location>
        <begin position="1"/>
        <end position="22"/>
    </location>
</feature>
<dbReference type="Proteomes" id="UP000315750">
    <property type="component" value="Chromosome"/>
</dbReference>
<evidence type="ECO:0000313" key="2">
    <source>
        <dbReference type="EMBL" id="QDU56125.1"/>
    </source>
</evidence>
<name>A0A518AN21_9BACT</name>
<dbReference type="EMBL" id="CP036278">
    <property type="protein sequence ID" value="QDU56125.1"/>
    <property type="molecule type" value="Genomic_DNA"/>
</dbReference>
<dbReference type="OrthoDB" id="229996at2"/>
<sequence precursor="true">MRLRPTFAFVLLGVLASGQTLAGTMASFTPLGVVPLDFPYSYGTGLSADGQTAFAYSAYNRSGSGLNSNMPVRWTESQGLEELVDRSRGISGVTTRSNSDGTALVGYNTNAGASGRTLPFLWTADSGYVELGLPHPLATFSFAFDVTDDASTVVGSYNRNGTRIPLYWTESGGYQLVELPAGYGSTHFYGVSDDGSVVIGHSVSMAQAFRWTDSNGFELLSTLGDDGGFVASQARNLSADGSVIVGSGELSEGDMAFRWTAETGMQPLGAVTDELVATGAFAVSGDGNVVGGSGRTASGVEGWIWDETHGVQSLRQLLVDQGVDMDDWIISEVNALSYDGSVVVGTAASASRQRNEAFIATLGTKVPEPPSAFLLLATVGGLAIVGRNRSRQFSSQSVSTPR</sequence>
<accession>A0A518AN21</accession>
<dbReference type="KEGG" id="amuc:Pan181_23290"/>
<keyword evidence="1" id="KW-0732">Signal</keyword>
<feature type="chain" id="PRO_5022110796" description="PEP-CTERM protein-sorting domain-containing protein" evidence="1">
    <location>
        <begin position="23"/>
        <end position="402"/>
    </location>
</feature>
<reference evidence="2 3" key="1">
    <citation type="submission" date="2019-02" db="EMBL/GenBank/DDBJ databases">
        <title>Deep-cultivation of Planctomycetes and their phenomic and genomic characterization uncovers novel biology.</title>
        <authorList>
            <person name="Wiegand S."/>
            <person name="Jogler M."/>
            <person name="Boedeker C."/>
            <person name="Pinto D."/>
            <person name="Vollmers J."/>
            <person name="Rivas-Marin E."/>
            <person name="Kohn T."/>
            <person name="Peeters S.H."/>
            <person name="Heuer A."/>
            <person name="Rast P."/>
            <person name="Oberbeckmann S."/>
            <person name="Bunk B."/>
            <person name="Jeske O."/>
            <person name="Meyerdierks A."/>
            <person name="Storesund J.E."/>
            <person name="Kallscheuer N."/>
            <person name="Luecker S."/>
            <person name="Lage O.M."/>
            <person name="Pohl T."/>
            <person name="Merkel B.J."/>
            <person name="Hornburger P."/>
            <person name="Mueller R.-W."/>
            <person name="Bruemmer F."/>
            <person name="Labrenz M."/>
            <person name="Spormann A.M."/>
            <person name="Op den Camp H."/>
            <person name="Overmann J."/>
            <person name="Amann R."/>
            <person name="Jetten M.S.M."/>
            <person name="Mascher T."/>
            <person name="Medema M.H."/>
            <person name="Devos D.P."/>
            <person name="Kaster A.-K."/>
            <person name="Ovreas L."/>
            <person name="Rohde M."/>
            <person name="Galperin M.Y."/>
            <person name="Jogler C."/>
        </authorList>
    </citation>
    <scope>NUCLEOTIDE SEQUENCE [LARGE SCALE GENOMIC DNA]</scope>
    <source>
        <strain evidence="2 3">Pan181</strain>
    </source>
</reference>
<keyword evidence="3" id="KW-1185">Reference proteome</keyword>